<evidence type="ECO:0000313" key="6">
    <source>
        <dbReference type="Proteomes" id="UP000195981"/>
    </source>
</evidence>
<keyword evidence="3 4" id="KW-0732">Signal</keyword>
<dbReference type="PROSITE" id="PS51257">
    <property type="entry name" value="PROKAR_LIPOPROTEIN"/>
    <property type="match status" value="1"/>
</dbReference>
<dbReference type="GO" id="GO:1901982">
    <property type="term" value="F:maltose binding"/>
    <property type="evidence" value="ECO:0007669"/>
    <property type="project" value="TreeGrafter"/>
</dbReference>
<dbReference type="PANTHER" id="PTHR30061:SF50">
    <property type="entry name" value="MALTOSE_MALTODEXTRIN-BINDING PERIPLASMIC PROTEIN"/>
    <property type="match status" value="1"/>
</dbReference>
<dbReference type="InterPro" id="IPR006059">
    <property type="entry name" value="SBP"/>
</dbReference>
<comment type="similarity">
    <text evidence="1">Belongs to the bacterial solute-binding protein 1 family.</text>
</comment>
<gene>
    <name evidence="5" type="ORF">FM110_06710</name>
</gene>
<protein>
    <submittedName>
        <fullName evidence="5">Sugar ABC transporter, sugar-binding protein</fullName>
    </submittedName>
</protein>
<evidence type="ECO:0000256" key="1">
    <source>
        <dbReference type="ARBA" id="ARBA00008520"/>
    </source>
</evidence>
<evidence type="ECO:0000313" key="5">
    <source>
        <dbReference type="EMBL" id="SLM91541.1"/>
    </source>
</evidence>
<dbReference type="Pfam" id="PF01547">
    <property type="entry name" value="SBP_bac_1"/>
    <property type="match status" value="1"/>
</dbReference>
<keyword evidence="2" id="KW-0813">Transport</keyword>
<evidence type="ECO:0000256" key="2">
    <source>
        <dbReference type="ARBA" id="ARBA00022448"/>
    </source>
</evidence>
<feature type="chain" id="PRO_5012891610" evidence="4">
    <location>
        <begin position="16"/>
        <end position="435"/>
    </location>
</feature>
<dbReference type="Gene3D" id="3.40.190.10">
    <property type="entry name" value="Periplasmic binding protein-like II"/>
    <property type="match status" value="2"/>
</dbReference>
<dbReference type="GO" id="GO:0055052">
    <property type="term" value="C:ATP-binding cassette (ABC) transporter complex, substrate-binding subunit-containing"/>
    <property type="evidence" value="ECO:0007669"/>
    <property type="project" value="TreeGrafter"/>
</dbReference>
<dbReference type="GO" id="GO:0042956">
    <property type="term" value="P:maltodextrin transmembrane transport"/>
    <property type="evidence" value="ECO:0007669"/>
    <property type="project" value="TreeGrafter"/>
</dbReference>
<proteinExistence type="inferred from homology"/>
<evidence type="ECO:0000256" key="4">
    <source>
        <dbReference type="SAM" id="SignalP"/>
    </source>
</evidence>
<feature type="signal peptide" evidence="4">
    <location>
        <begin position="1"/>
        <end position="15"/>
    </location>
</feature>
<dbReference type="EMBL" id="FWFG01000060">
    <property type="protein sequence ID" value="SLM91541.1"/>
    <property type="molecule type" value="Genomic_DNA"/>
</dbReference>
<organism evidence="5 6">
    <name type="scientific">Brachybacterium nesterenkovii</name>
    <dbReference type="NCBI Taxonomy" id="47847"/>
    <lineage>
        <taxon>Bacteria</taxon>
        <taxon>Bacillati</taxon>
        <taxon>Actinomycetota</taxon>
        <taxon>Actinomycetes</taxon>
        <taxon>Micrococcales</taxon>
        <taxon>Dermabacteraceae</taxon>
        <taxon>Brachybacterium</taxon>
    </lineage>
</organism>
<dbReference type="GO" id="GO:0015768">
    <property type="term" value="P:maltose transport"/>
    <property type="evidence" value="ECO:0007669"/>
    <property type="project" value="TreeGrafter"/>
</dbReference>
<sequence length="435" mass="45370">MIARRQILTAGAAGAAGTAALALGACSGGSGSSDPTDTEANAGKTVTLWIMQGTNAKTDEYVAALKEAFTAKTGATLDVQVQPWDGAHDKFVTAMSGGTGPDVAEVGTTWTPEFADAGGLSDLSAEIKEAGLQDGLIKGLVEAGTLDGKMYGMPWYAGVRSILADSAILDAAGVNSQPQSWDELLAMITTIKQAKPDLLPFPIAGASLFSMLPFVWGAGGKIATEEGGTWKAAIAEAPAVEGLTWYTDLALKHDSSSAAANTWKETDSLKSFQQGQTAMFITGSWVPATIKADDPELYERLVAFTIPAKNSALAPSFLGGSHLCRFEDSEEPELAFELIKLMATGDLATRWATETNFFPGEQKAFDEVVSQGDELTKVFAQQMSEGGTTVPVTPAWGKIEGKKTMSTLTSSILGGTPAADAAKTAATEMDQLFSA</sequence>
<accession>A0A1X6WZP6</accession>
<dbReference type="PROSITE" id="PS51318">
    <property type="entry name" value="TAT"/>
    <property type="match status" value="1"/>
</dbReference>
<reference evidence="5 6" key="1">
    <citation type="submission" date="2017-02" db="EMBL/GenBank/DDBJ databases">
        <authorList>
            <person name="Peterson S.W."/>
        </authorList>
    </citation>
    <scope>NUCLEOTIDE SEQUENCE [LARGE SCALE GENOMIC DNA]</scope>
    <source>
        <strain evidence="5 6">CIP104813</strain>
    </source>
</reference>
<evidence type="ECO:0000256" key="3">
    <source>
        <dbReference type="ARBA" id="ARBA00022729"/>
    </source>
</evidence>
<dbReference type="Proteomes" id="UP000195981">
    <property type="component" value="Unassembled WGS sequence"/>
</dbReference>
<dbReference type="RefSeq" id="WP_087103855.1">
    <property type="nucleotide sequence ID" value="NZ_FWFG01000060.1"/>
</dbReference>
<keyword evidence="6" id="KW-1185">Reference proteome</keyword>
<dbReference type="OrthoDB" id="9780991at2"/>
<dbReference type="PANTHER" id="PTHR30061">
    <property type="entry name" value="MALTOSE-BINDING PERIPLASMIC PROTEIN"/>
    <property type="match status" value="1"/>
</dbReference>
<dbReference type="InterPro" id="IPR006311">
    <property type="entry name" value="TAT_signal"/>
</dbReference>
<dbReference type="AlphaFoldDB" id="A0A1X6WZP6"/>
<name>A0A1X6WZP6_9MICO</name>
<dbReference type="SUPFAM" id="SSF53850">
    <property type="entry name" value="Periplasmic binding protein-like II"/>
    <property type="match status" value="1"/>
</dbReference>